<feature type="compositionally biased region" description="Basic and acidic residues" evidence="1">
    <location>
        <begin position="23"/>
        <end position="36"/>
    </location>
</feature>
<dbReference type="InParanoid" id="B5Y4X3"/>
<organism evidence="3 4">
    <name type="scientific">Phaeodactylum tricornutum (strain CCAP 1055/1)</name>
    <dbReference type="NCBI Taxonomy" id="556484"/>
    <lineage>
        <taxon>Eukaryota</taxon>
        <taxon>Sar</taxon>
        <taxon>Stramenopiles</taxon>
        <taxon>Ochrophyta</taxon>
        <taxon>Bacillariophyta</taxon>
        <taxon>Bacillariophyceae</taxon>
        <taxon>Bacillariophycidae</taxon>
        <taxon>Naviculales</taxon>
        <taxon>Phaeodactylaceae</taxon>
        <taxon>Phaeodactylum</taxon>
    </lineage>
</organism>
<keyword evidence="2" id="KW-0472">Membrane</keyword>
<dbReference type="PaxDb" id="2850-Phatr43964"/>
<feature type="transmembrane region" description="Helical" evidence="2">
    <location>
        <begin position="397"/>
        <end position="421"/>
    </location>
</feature>
<keyword evidence="2" id="KW-1133">Transmembrane helix</keyword>
<feature type="region of interest" description="Disordered" evidence="1">
    <location>
        <begin position="1"/>
        <end position="38"/>
    </location>
</feature>
<feature type="transmembrane region" description="Helical" evidence="2">
    <location>
        <begin position="115"/>
        <end position="134"/>
    </location>
</feature>
<reference evidence="3 4" key="1">
    <citation type="journal article" date="2008" name="Nature">
        <title>The Phaeodactylum genome reveals the evolutionary history of diatom genomes.</title>
        <authorList>
            <person name="Bowler C."/>
            <person name="Allen A.E."/>
            <person name="Badger J.H."/>
            <person name="Grimwood J."/>
            <person name="Jabbari K."/>
            <person name="Kuo A."/>
            <person name="Maheswari U."/>
            <person name="Martens C."/>
            <person name="Maumus F."/>
            <person name="Otillar R.P."/>
            <person name="Rayko E."/>
            <person name="Salamov A."/>
            <person name="Vandepoele K."/>
            <person name="Beszteri B."/>
            <person name="Gruber A."/>
            <person name="Heijde M."/>
            <person name="Katinka M."/>
            <person name="Mock T."/>
            <person name="Valentin K."/>
            <person name="Verret F."/>
            <person name="Berges J.A."/>
            <person name="Brownlee C."/>
            <person name="Cadoret J.P."/>
            <person name="Chiovitti A."/>
            <person name="Choi C.J."/>
            <person name="Coesel S."/>
            <person name="De Martino A."/>
            <person name="Detter J.C."/>
            <person name="Durkin C."/>
            <person name="Falciatore A."/>
            <person name="Fournet J."/>
            <person name="Haruta M."/>
            <person name="Huysman M.J."/>
            <person name="Jenkins B.D."/>
            <person name="Jiroutova K."/>
            <person name="Jorgensen R.E."/>
            <person name="Joubert Y."/>
            <person name="Kaplan A."/>
            <person name="Kroger N."/>
            <person name="Kroth P.G."/>
            <person name="La Roche J."/>
            <person name="Lindquist E."/>
            <person name="Lommer M."/>
            <person name="Martin-Jezequel V."/>
            <person name="Lopez P.J."/>
            <person name="Lucas S."/>
            <person name="Mangogna M."/>
            <person name="McGinnis K."/>
            <person name="Medlin L.K."/>
            <person name="Montsant A."/>
            <person name="Oudot-Le Secq M.P."/>
            <person name="Napoli C."/>
            <person name="Obornik M."/>
            <person name="Parker M.S."/>
            <person name="Petit J.L."/>
            <person name="Porcel B.M."/>
            <person name="Poulsen N."/>
            <person name="Robison M."/>
            <person name="Rychlewski L."/>
            <person name="Rynearson T.A."/>
            <person name="Schmutz J."/>
            <person name="Shapiro H."/>
            <person name="Siaut M."/>
            <person name="Stanley M."/>
            <person name="Sussman M.R."/>
            <person name="Taylor A.R."/>
            <person name="Vardi A."/>
            <person name="von Dassow P."/>
            <person name="Vyverman W."/>
            <person name="Willis A."/>
            <person name="Wyrwicz L.S."/>
            <person name="Rokhsar D.S."/>
            <person name="Weissenbach J."/>
            <person name="Armbrust E.V."/>
            <person name="Green B.R."/>
            <person name="Van de Peer Y."/>
            <person name="Grigoriev I.V."/>
        </authorList>
    </citation>
    <scope>NUCLEOTIDE SEQUENCE [LARGE SCALE GENOMIC DNA]</scope>
    <source>
        <strain evidence="3 4">CCAP 1055/1</strain>
    </source>
</reference>
<feature type="transmembrane region" description="Helical" evidence="2">
    <location>
        <begin position="560"/>
        <end position="578"/>
    </location>
</feature>
<proteinExistence type="predicted"/>
<evidence type="ECO:0000256" key="2">
    <source>
        <dbReference type="SAM" id="Phobius"/>
    </source>
</evidence>
<dbReference type="EMBL" id="CP001142">
    <property type="protein sequence ID" value="ACI65841.1"/>
    <property type="molecule type" value="Genomic_DNA"/>
</dbReference>
<dbReference type="HOGENOM" id="CLU_448710_0_0_1"/>
<dbReference type="GeneID" id="7204184"/>
<evidence type="ECO:0000256" key="1">
    <source>
        <dbReference type="SAM" id="MobiDB-lite"/>
    </source>
</evidence>
<feature type="transmembrane region" description="Helical" evidence="2">
    <location>
        <begin position="232"/>
        <end position="255"/>
    </location>
</feature>
<sequence>MTGAPDLHGDIETPLLGAPDAEQESRSSDSRSDSRRNAQISCGHPRLTWPLRFLFALNGFTLAFPMLALMYVLNTRVSMPIHLLPTYGAVAFLPCSLKPIYCYLSSYVGESRRDVWICVLLIATAFATAITAWIPRDGVLLCFTFAFFRGVATSWPELLLGLTLIDQAYSAAALPGSTGMTDGTCIPYETTAALFQSQAATSRNVGSLVASVAALAIFTHQQYRNATPMNEFTATILLVMTGTTNLVGAAVAWIYHVGVKAATDGTDIVGDPLPQAVLNNNGSDQEGTQDETKGAILRQPSYDSCYSNGEHALTLDEQTECIARGSCESERSLQKSNTKLVILLQVTIILIGLRQPIVEGTTSMSWGGMLMMCILGLTFLGYSAFSSVFWKPYHSAGLFLILKSAAPSASFLLSSYMYVLFESMPAFLQFLSVIDNLVVTLSSWTYGKLWSGYSQGEALLWLMTGTTILASMASLSNIALVTAIPAMSSVTWKFGVTLAIKGLTAFLDEWCFLPEVVLATVAAVDYKITTMAEAQLGQNFGDGKTTNGIRYGTLVACLDLGGQLGAILMGPLVLALNVSRENDWKHLDQLIWICSLFGLLSVTLIGVLR</sequence>
<protein>
    <submittedName>
        <fullName evidence="3">Uncharacterized protein</fullName>
    </submittedName>
</protein>
<dbReference type="AlphaFoldDB" id="B5Y4X3"/>
<dbReference type="Proteomes" id="UP000000759">
    <property type="component" value="Chromosome 3"/>
</dbReference>
<reference evidence="4" key="2">
    <citation type="submission" date="2008-08" db="EMBL/GenBank/DDBJ databases">
        <authorList>
            <consortium name="Diatom Consortium"/>
            <person name="Grigoriev I."/>
            <person name="Grimwood J."/>
            <person name="Kuo A."/>
            <person name="Otillar R.P."/>
            <person name="Salamov A."/>
            <person name="Detter J.C."/>
            <person name="Lindquist E."/>
            <person name="Shapiro H."/>
            <person name="Lucas S."/>
            <person name="Glavina del Rio T."/>
            <person name="Pitluck S."/>
            <person name="Rokhsar D."/>
            <person name="Bowler C."/>
        </authorList>
    </citation>
    <scope>GENOME REANNOTATION</scope>
    <source>
        <strain evidence="4">CCAP 1055/1</strain>
    </source>
</reference>
<gene>
    <name evidence="3" type="ORF">PHATR_43964</name>
</gene>
<feature type="transmembrane region" description="Helical" evidence="2">
    <location>
        <begin position="340"/>
        <end position="358"/>
    </location>
</feature>
<dbReference type="RefSeq" id="XP_002186371.1">
    <property type="nucleotide sequence ID" value="XM_002186335.1"/>
</dbReference>
<name>B5Y4X3_PHATC</name>
<feature type="transmembrane region" description="Helical" evidence="2">
    <location>
        <begin position="590"/>
        <end position="608"/>
    </location>
</feature>
<feature type="transmembrane region" description="Helical" evidence="2">
    <location>
        <begin position="53"/>
        <end position="72"/>
    </location>
</feature>
<feature type="transmembrane region" description="Helical" evidence="2">
    <location>
        <begin position="84"/>
        <end position="103"/>
    </location>
</feature>
<evidence type="ECO:0000313" key="3">
    <source>
        <dbReference type="EMBL" id="ACI65841.1"/>
    </source>
</evidence>
<dbReference type="OrthoDB" id="47626at2759"/>
<evidence type="ECO:0000313" key="4">
    <source>
        <dbReference type="Proteomes" id="UP000000759"/>
    </source>
</evidence>
<dbReference type="OMA" id="AWISESF"/>
<dbReference type="KEGG" id="pti:PHATR_43964"/>
<feature type="transmembrane region" description="Helical" evidence="2">
    <location>
        <begin position="364"/>
        <end position="385"/>
    </location>
</feature>
<keyword evidence="4" id="KW-1185">Reference proteome</keyword>
<accession>B5Y4X3</accession>
<feature type="transmembrane region" description="Helical" evidence="2">
    <location>
        <begin position="458"/>
        <end position="484"/>
    </location>
</feature>
<keyword evidence="2" id="KW-0812">Transmembrane</keyword>